<accession>A0AAD6ISB1</accession>
<keyword evidence="3" id="KW-1185">Reference proteome</keyword>
<protein>
    <submittedName>
        <fullName evidence="2">Uncharacterized protein</fullName>
    </submittedName>
</protein>
<dbReference type="Proteomes" id="UP001221413">
    <property type="component" value="Unassembled WGS sequence"/>
</dbReference>
<reference evidence="2" key="1">
    <citation type="submission" date="2023-01" db="EMBL/GenBank/DDBJ databases">
        <title>The chitinases involved in constricting ring structure development in the nematode-trapping fungus Drechslerella dactyloides.</title>
        <authorList>
            <person name="Wang R."/>
            <person name="Zhang L."/>
            <person name="Tang P."/>
            <person name="Li S."/>
            <person name="Liang L."/>
        </authorList>
    </citation>
    <scope>NUCLEOTIDE SEQUENCE</scope>
    <source>
        <strain evidence="2">YMF1.00031</strain>
    </source>
</reference>
<sequence>MVAREKVGCGKMSGGRGEYTSFRPETLHSQATAYASFEGDDDSAREMQTGNQLFSEGEMTRRPLGSGRGGLTVAALVLRIRAFAT</sequence>
<evidence type="ECO:0000256" key="1">
    <source>
        <dbReference type="SAM" id="MobiDB-lite"/>
    </source>
</evidence>
<proteinExistence type="predicted"/>
<dbReference type="EMBL" id="JAQGDS010000011">
    <property type="protein sequence ID" value="KAJ6257029.1"/>
    <property type="molecule type" value="Genomic_DNA"/>
</dbReference>
<feature type="region of interest" description="Disordered" evidence="1">
    <location>
        <begin position="38"/>
        <end position="66"/>
    </location>
</feature>
<name>A0AAD6ISB1_DREDA</name>
<evidence type="ECO:0000313" key="3">
    <source>
        <dbReference type="Proteomes" id="UP001221413"/>
    </source>
</evidence>
<dbReference type="AlphaFoldDB" id="A0AAD6ISB1"/>
<organism evidence="2 3">
    <name type="scientific">Drechslerella dactyloides</name>
    <name type="common">Nematode-trapping fungus</name>
    <name type="synonym">Arthrobotrys dactyloides</name>
    <dbReference type="NCBI Taxonomy" id="74499"/>
    <lineage>
        <taxon>Eukaryota</taxon>
        <taxon>Fungi</taxon>
        <taxon>Dikarya</taxon>
        <taxon>Ascomycota</taxon>
        <taxon>Pezizomycotina</taxon>
        <taxon>Orbiliomycetes</taxon>
        <taxon>Orbiliales</taxon>
        <taxon>Orbiliaceae</taxon>
        <taxon>Drechslerella</taxon>
    </lineage>
</organism>
<feature type="region of interest" description="Disordered" evidence="1">
    <location>
        <begin position="1"/>
        <end position="24"/>
    </location>
</feature>
<gene>
    <name evidence="2" type="ORF">Dda_7913</name>
</gene>
<evidence type="ECO:0000313" key="2">
    <source>
        <dbReference type="EMBL" id="KAJ6257029.1"/>
    </source>
</evidence>
<comment type="caution">
    <text evidence="2">The sequence shown here is derived from an EMBL/GenBank/DDBJ whole genome shotgun (WGS) entry which is preliminary data.</text>
</comment>